<keyword evidence="2" id="KW-1185">Reference proteome</keyword>
<dbReference type="AlphaFoldDB" id="A0A6J8CAC8"/>
<evidence type="ECO:0000313" key="2">
    <source>
        <dbReference type="Proteomes" id="UP000507470"/>
    </source>
</evidence>
<dbReference type="Proteomes" id="UP000507470">
    <property type="component" value="Unassembled WGS sequence"/>
</dbReference>
<reference evidence="1 2" key="1">
    <citation type="submission" date="2020-06" db="EMBL/GenBank/DDBJ databases">
        <authorList>
            <person name="Li R."/>
            <person name="Bekaert M."/>
        </authorList>
    </citation>
    <scope>NUCLEOTIDE SEQUENCE [LARGE SCALE GENOMIC DNA]</scope>
    <source>
        <strain evidence="2">wild</strain>
    </source>
</reference>
<proteinExistence type="predicted"/>
<accession>A0A6J8CAC8</accession>
<sequence>MLFHRSAVFTIDPSLDLYIACEDKIIIARLVHASSNSLIMRDVASSIYECLTSALEKISQLYIRTSSDQTQTSDASFMTRICCNSPDNPCYLKVNDLANTDEVWICPSHGIEHKIHTMTSWIAEKDEEKCKPGCTVTKEEFLRATPSDLHLRRLSLLYSPFEAKEITIYLGLSDREVETILETEDPKTSSFEILRQCRDSRMVTFKDIKDALERIGKESIHILCKLVKGQPIYFDMEPQKWDLVPTAEHIDKLAPLVGKNSLPFLIELGMDFHTWEQISHRQNERDLVRLNMDILEEWRFKFCKMHNLKPTLRKIAHAFSNIGKNIKIVDNTLSDLF</sequence>
<evidence type="ECO:0000313" key="1">
    <source>
        <dbReference type="EMBL" id="CAC5393345.1"/>
    </source>
</evidence>
<gene>
    <name evidence="1" type="ORF">MCOR_28215</name>
</gene>
<dbReference type="OrthoDB" id="6124180at2759"/>
<organism evidence="1 2">
    <name type="scientific">Mytilus coruscus</name>
    <name type="common">Sea mussel</name>
    <dbReference type="NCBI Taxonomy" id="42192"/>
    <lineage>
        <taxon>Eukaryota</taxon>
        <taxon>Metazoa</taxon>
        <taxon>Spiralia</taxon>
        <taxon>Lophotrochozoa</taxon>
        <taxon>Mollusca</taxon>
        <taxon>Bivalvia</taxon>
        <taxon>Autobranchia</taxon>
        <taxon>Pteriomorphia</taxon>
        <taxon>Mytilida</taxon>
        <taxon>Mytiloidea</taxon>
        <taxon>Mytilidae</taxon>
        <taxon>Mytilinae</taxon>
        <taxon>Mytilus</taxon>
    </lineage>
</organism>
<evidence type="ECO:0008006" key="3">
    <source>
        <dbReference type="Google" id="ProtNLM"/>
    </source>
</evidence>
<dbReference type="EMBL" id="CACVKT020005131">
    <property type="protein sequence ID" value="CAC5393345.1"/>
    <property type="molecule type" value="Genomic_DNA"/>
</dbReference>
<protein>
    <recommendedName>
        <fullName evidence="3">Death domain-containing protein</fullName>
    </recommendedName>
</protein>
<name>A0A6J8CAC8_MYTCO</name>